<dbReference type="OrthoDB" id="292964at2759"/>
<keyword evidence="2" id="KW-1185">Reference proteome</keyword>
<accession>A0A448XF08</accession>
<proteinExistence type="predicted"/>
<dbReference type="EMBL" id="CAAALY010249366">
    <property type="protein sequence ID" value="VEL35232.1"/>
    <property type="molecule type" value="Genomic_DNA"/>
</dbReference>
<gene>
    <name evidence="1" type="ORF">PXEA_LOCUS28672</name>
</gene>
<reference evidence="1" key="1">
    <citation type="submission" date="2018-11" db="EMBL/GenBank/DDBJ databases">
        <authorList>
            <consortium name="Pathogen Informatics"/>
        </authorList>
    </citation>
    <scope>NUCLEOTIDE SEQUENCE</scope>
</reference>
<evidence type="ECO:0000313" key="1">
    <source>
        <dbReference type="EMBL" id="VEL35232.1"/>
    </source>
</evidence>
<comment type="caution">
    <text evidence="1">The sequence shown here is derived from an EMBL/GenBank/DDBJ whole genome shotgun (WGS) entry which is preliminary data.</text>
</comment>
<organism evidence="1 2">
    <name type="scientific">Protopolystoma xenopodis</name>
    <dbReference type="NCBI Taxonomy" id="117903"/>
    <lineage>
        <taxon>Eukaryota</taxon>
        <taxon>Metazoa</taxon>
        <taxon>Spiralia</taxon>
        <taxon>Lophotrochozoa</taxon>
        <taxon>Platyhelminthes</taxon>
        <taxon>Monogenea</taxon>
        <taxon>Polyopisthocotylea</taxon>
        <taxon>Polystomatidea</taxon>
        <taxon>Polystomatidae</taxon>
        <taxon>Protopolystoma</taxon>
    </lineage>
</organism>
<protein>
    <submittedName>
        <fullName evidence="1">Uncharacterized protein</fullName>
    </submittedName>
</protein>
<name>A0A448XF08_9PLAT</name>
<dbReference type="AlphaFoldDB" id="A0A448XF08"/>
<dbReference type="Proteomes" id="UP000784294">
    <property type="component" value="Unassembled WGS sequence"/>
</dbReference>
<evidence type="ECO:0000313" key="2">
    <source>
        <dbReference type="Proteomes" id="UP000784294"/>
    </source>
</evidence>
<sequence>MLDGLHEDLNAARKSGSVVAYGPEFDQKTNYQLMAEDESLSDAERAQASWKWHKQLNDSLIVTMFQVKHRHFPK</sequence>